<dbReference type="SUPFAM" id="SSF50630">
    <property type="entry name" value="Acid proteases"/>
    <property type="match status" value="1"/>
</dbReference>
<feature type="region of interest" description="Disordered" evidence="1">
    <location>
        <begin position="1"/>
        <end position="25"/>
    </location>
</feature>
<name>W2YFS6_PHYNI</name>
<comment type="caution">
    <text evidence="2">The sequence shown here is derived from an EMBL/GenBank/DDBJ whole genome shotgun (WGS) entry which is preliminary data.</text>
</comment>
<dbReference type="PANTHER" id="PTHR15503">
    <property type="entry name" value="LDOC1 RELATED"/>
    <property type="match status" value="1"/>
</dbReference>
<evidence type="ECO:0000313" key="2">
    <source>
        <dbReference type="EMBL" id="ETP33493.1"/>
    </source>
</evidence>
<dbReference type="AlphaFoldDB" id="W2YFS6"/>
<dbReference type="SUPFAM" id="SSF56672">
    <property type="entry name" value="DNA/RNA polymerases"/>
    <property type="match status" value="1"/>
</dbReference>
<sequence>MAGELDDLEARRTTGVSEDNEEYDKELEDRLIGLDEVALKERVKKNAERQKSVSLGELYKILDIPEDVLARTCEAAPRELSCPEYWLEWYRKTLATTKAAKRANRGFRSTSNEEAVLEVERENNVPARTDSVDDKGELEEPGGVFSVRSRPPPENPKPPDGSVDVDEFCQTAKPPIEVLSDGETVPRREQNLRTRACRVVDHLVDPKEPGLREGILEDSGAVACLVPSRILEWIGRSTEPLRGFTQSLNAVSGHSLKTRGVIDLQRRLGSLEKTIPFVVVDQLHVDAILGTDVLRAFKAVIDLEDNVETLKGTGEAFPIGSSRVEESYRARISSAVRICPGGQAVVVADTAGQVEEGTTALVEGLVDLNAAVQVARTLCSIQEGKVIVEICNPSTEDIIVKRGTPLAAASIVPEAAFSLGVSLEAAREQGPRDSRWIDSVTGASGRTAEFPSSPKSTMEGALQEALKADIDDSKLNGEQRDLFCTLLKTFRDLFIETSLRPGRTDLLEFSIDTSDHPTLKQHPYRVSGAEGHIMEAEIKQYFELGFIRPSNSPCASLVLMLRKPDGVILFCIDYSRLNAVTIKDCYSMPLIDDILDVLGNAKYSRQRILPLVIGTSPWLRAALRRLRSLASTGSRSG</sequence>
<dbReference type="InterPro" id="IPR043128">
    <property type="entry name" value="Rev_trsase/Diguanyl_cyclase"/>
</dbReference>
<dbReference type="Proteomes" id="UP000018948">
    <property type="component" value="Unassembled WGS sequence"/>
</dbReference>
<evidence type="ECO:0000256" key="1">
    <source>
        <dbReference type="SAM" id="MobiDB-lite"/>
    </source>
</evidence>
<feature type="region of interest" description="Disordered" evidence="1">
    <location>
        <begin position="122"/>
        <end position="162"/>
    </location>
</feature>
<dbReference type="EMBL" id="ANIY01003739">
    <property type="protein sequence ID" value="ETP33493.1"/>
    <property type="molecule type" value="Genomic_DNA"/>
</dbReference>
<evidence type="ECO:0000313" key="3">
    <source>
        <dbReference type="Proteomes" id="UP000018948"/>
    </source>
</evidence>
<dbReference type="InterPro" id="IPR043502">
    <property type="entry name" value="DNA/RNA_pol_sf"/>
</dbReference>
<accession>W2YFS6</accession>
<protein>
    <recommendedName>
        <fullName evidence="4">Reverse transcriptase/retrotransposon-derived protein RNase H-like domain-containing protein</fullName>
    </recommendedName>
</protein>
<reference evidence="2 3" key="1">
    <citation type="submission" date="2013-11" db="EMBL/GenBank/DDBJ databases">
        <title>The Genome Sequence of Phytophthora parasitica P10297.</title>
        <authorList>
            <consortium name="The Broad Institute Genomics Platform"/>
            <person name="Russ C."/>
            <person name="Tyler B."/>
            <person name="Panabieres F."/>
            <person name="Shan W."/>
            <person name="Tripathy S."/>
            <person name="Grunwald N."/>
            <person name="Machado M."/>
            <person name="Johnson C.S."/>
            <person name="Walker B."/>
            <person name="Young S.K."/>
            <person name="Zeng Q."/>
            <person name="Gargeya S."/>
            <person name="Fitzgerald M."/>
            <person name="Haas B."/>
            <person name="Abouelleil A."/>
            <person name="Allen A.W."/>
            <person name="Alvarado L."/>
            <person name="Arachchi H.M."/>
            <person name="Berlin A.M."/>
            <person name="Chapman S.B."/>
            <person name="Gainer-Dewar J."/>
            <person name="Goldberg J."/>
            <person name="Griggs A."/>
            <person name="Gujja S."/>
            <person name="Hansen M."/>
            <person name="Howarth C."/>
            <person name="Imamovic A."/>
            <person name="Ireland A."/>
            <person name="Larimer J."/>
            <person name="McCowan C."/>
            <person name="Murphy C."/>
            <person name="Pearson M."/>
            <person name="Poon T.W."/>
            <person name="Priest M."/>
            <person name="Roberts A."/>
            <person name="Saif S."/>
            <person name="Shea T."/>
            <person name="Sisk P."/>
            <person name="Sykes S."/>
            <person name="Wortman J."/>
            <person name="Nusbaum C."/>
            <person name="Birren B."/>
        </authorList>
    </citation>
    <scope>NUCLEOTIDE SEQUENCE [LARGE SCALE GENOMIC DNA]</scope>
    <source>
        <strain evidence="2 3">P10297</strain>
    </source>
</reference>
<dbReference type="Gene3D" id="2.40.70.10">
    <property type="entry name" value="Acid Proteases"/>
    <property type="match status" value="1"/>
</dbReference>
<feature type="compositionally biased region" description="Pro residues" evidence="1">
    <location>
        <begin position="150"/>
        <end position="159"/>
    </location>
</feature>
<organism evidence="2 3">
    <name type="scientific">Phytophthora nicotianae P10297</name>
    <dbReference type="NCBI Taxonomy" id="1317064"/>
    <lineage>
        <taxon>Eukaryota</taxon>
        <taxon>Sar</taxon>
        <taxon>Stramenopiles</taxon>
        <taxon>Oomycota</taxon>
        <taxon>Peronosporomycetes</taxon>
        <taxon>Peronosporales</taxon>
        <taxon>Peronosporaceae</taxon>
        <taxon>Phytophthora</taxon>
    </lineage>
</organism>
<dbReference type="InterPro" id="IPR032567">
    <property type="entry name" value="RTL1-rel"/>
</dbReference>
<dbReference type="Gene3D" id="3.10.10.10">
    <property type="entry name" value="HIV Type 1 Reverse Transcriptase, subunit A, domain 1"/>
    <property type="match status" value="1"/>
</dbReference>
<gene>
    <name evidence="2" type="ORF">F442_17977</name>
</gene>
<proteinExistence type="predicted"/>
<dbReference type="Gene3D" id="3.30.70.270">
    <property type="match status" value="1"/>
</dbReference>
<dbReference type="InterPro" id="IPR021109">
    <property type="entry name" value="Peptidase_aspartic_dom_sf"/>
</dbReference>
<dbReference type="PANTHER" id="PTHR15503:SF22">
    <property type="entry name" value="TRANSPOSON TY3-I GAG POLYPROTEIN"/>
    <property type="match status" value="1"/>
</dbReference>
<evidence type="ECO:0008006" key="4">
    <source>
        <dbReference type="Google" id="ProtNLM"/>
    </source>
</evidence>